<feature type="region of interest" description="Disordered" evidence="1">
    <location>
        <begin position="1"/>
        <end position="21"/>
    </location>
</feature>
<dbReference type="Proteomes" id="UP000054217">
    <property type="component" value="Unassembled WGS sequence"/>
</dbReference>
<evidence type="ECO:0000313" key="3">
    <source>
        <dbReference type="Proteomes" id="UP000054217"/>
    </source>
</evidence>
<accession>A0A0C3NIP5</accession>
<reference evidence="3" key="2">
    <citation type="submission" date="2015-01" db="EMBL/GenBank/DDBJ databases">
        <title>Evolutionary Origins and Diversification of the Mycorrhizal Mutualists.</title>
        <authorList>
            <consortium name="DOE Joint Genome Institute"/>
            <consortium name="Mycorrhizal Genomics Consortium"/>
            <person name="Kohler A."/>
            <person name="Kuo A."/>
            <person name="Nagy L.G."/>
            <person name="Floudas D."/>
            <person name="Copeland A."/>
            <person name="Barry K.W."/>
            <person name="Cichocki N."/>
            <person name="Veneault-Fourrey C."/>
            <person name="LaButti K."/>
            <person name="Lindquist E.A."/>
            <person name="Lipzen A."/>
            <person name="Lundell T."/>
            <person name="Morin E."/>
            <person name="Murat C."/>
            <person name="Riley R."/>
            <person name="Ohm R."/>
            <person name="Sun H."/>
            <person name="Tunlid A."/>
            <person name="Henrissat B."/>
            <person name="Grigoriev I.V."/>
            <person name="Hibbett D.S."/>
            <person name="Martin F."/>
        </authorList>
    </citation>
    <scope>NUCLEOTIDE SEQUENCE [LARGE SCALE GENOMIC DNA]</scope>
    <source>
        <strain evidence="3">Marx 270</strain>
    </source>
</reference>
<evidence type="ECO:0000256" key="1">
    <source>
        <dbReference type="SAM" id="MobiDB-lite"/>
    </source>
</evidence>
<feature type="compositionally biased region" description="Basic and acidic residues" evidence="1">
    <location>
        <begin position="48"/>
        <end position="60"/>
    </location>
</feature>
<name>A0A0C3NIP5_PISTI</name>
<gene>
    <name evidence="2" type="ORF">M404DRAFT_34022</name>
</gene>
<reference evidence="2 3" key="1">
    <citation type="submission" date="2014-04" db="EMBL/GenBank/DDBJ databases">
        <authorList>
            <consortium name="DOE Joint Genome Institute"/>
            <person name="Kuo A."/>
            <person name="Kohler A."/>
            <person name="Costa M.D."/>
            <person name="Nagy L.G."/>
            <person name="Floudas D."/>
            <person name="Copeland A."/>
            <person name="Barry K.W."/>
            <person name="Cichocki N."/>
            <person name="Veneault-Fourrey C."/>
            <person name="LaButti K."/>
            <person name="Lindquist E.A."/>
            <person name="Lipzen A."/>
            <person name="Lundell T."/>
            <person name="Morin E."/>
            <person name="Murat C."/>
            <person name="Sun H."/>
            <person name="Tunlid A."/>
            <person name="Henrissat B."/>
            <person name="Grigoriev I.V."/>
            <person name="Hibbett D.S."/>
            <person name="Martin F."/>
            <person name="Nordberg H.P."/>
            <person name="Cantor M.N."/>
            <person name="Hua S.X."/>
        </authorList>
    </citation>
    <scope>NUCLEOTIDE SEQUENCE [LARGE SCALE GENOMIC DNA]</scope>
    <source>
        <strain evidence="2 3">Marx 270</strain>
    </source>
</reference>
<keyword evidence="3" id="KW-1185">Reference proteome</keyword>
<organism evidence="2 3">
    <name type="scientific">Pisolithus tinctorius Marx 270</name>
    <dbReference type="NCBI Taxonomy" id="870435"/>
    <lineage>
        <taxon>Eukaryota</taxon>
        <taxon>Fungi</taxon>
        <taxon>Dikarya</taxon>
        <taxon>Basidiomycota</taxon>
        <taxon>Agaricomycotina</taxon>
        <taxon>Agaricomycetes</taxon>
        <taxon>Agaricomycetidae</taxon>
        <taxon>Boletales</taxon>
        <taxon>Sclerodermatineae</taxon>
        <taxon>Pisolithaceae</taxon>
        <taxon>Pisolithus</taxon>
    </lineage>
</organism>
<sequence length="97" mass="11255">METEEVDDKWEAGGEDEEELETLLKGPLGVTSWWTEWEWEWKLQAVERGWKRPQSEVAEDRNEEADEGVEGDNKEEVKGEQEGGEEQEGGREQAMEE</sequence>
<feature type="region of interest" description="Disordered" evidence="1">
    <location>
        <begin position="48"/>
        <end position="97"/>
    </location>
</feature>
<feature type="compositionally biased region" description="Basic and acidic residues" evidence="1">
    <location>
        <begin position="88"/>
        <end position="97"/>
    </location>
</feature>
<feature type="compositionally biased region" description="Basic and acidic residues" evidence="1">
    <location>
        <begin position="71"/>
        <end position="81"/>
    </location>
</feature>
<feature type="compositionally biased region" description="Acidic residues" evidence="1">
    <location>
        <begin position="61"/>
        <end position="70"/>
    </location>
</feature>
<dbReference type="HOGENOM" id="CLU_2347555_0_0_1"/>
<dbReference type="InParanoid" id="A0A0C3NIP5"/>
<dbReference type="AlphaFoldDB" id="A0A0C3NIP5"/>
<dbReference type="EMBL" id="KN832064">
    <property type="protein sequence ID" value="KIN95565.1"/>
    <property type="molecule type" value="Genomic_DNA"/>
</dbReference>
<proteinExistence type="predicted"/>
<protein>
    <submittedName>
        <fullName evidence="2">Uncharacterized protein</fullName>
    </submittedName>
</protein>
<evidence type="ECO:0000313" key="2">
    <source>
        <dbReference type="EMBL" id="KIN95565.1"/>
    </source>
</evidence>